<organism evidence="2 3">
    <name type="scientific">Tritrichomonas foetus</name>
    <dbReference type="NCBI Taxonomy" id="1144522"/>
    <lineage>
        <taxon>Eukaryota</taxon>
        <taxon>Metamonada</taxon>
        <taxon>Parabasalia</taxon>
        <taxon>Tritrichomonadida</taxon>
        <taxon>Tritrichomonadidae</taxon>
        <taxon>Tritrichomonas</taxon>
    </lineage>
</organism>
<keyword evidence="3" id="KW-1185">Reference proteome</keyword>
<dbReference type="VEuPathDB" id="TrichDB:TRFO_35990"/>
<dbReference type="Proteomes" id="UP000179807">
    <property type="component" value="Unassembled WGS sequence"/>
</dbReference>
<protein>
    <submittedName>
        <fullName evidence="2">Uncharacterized protein</fullName>
    </submittedName>
</protein>
<gene>
    <name evidence="2" type="ORF">TRFO_35990</name>
</gene>
<proteinExistence type="predicted"/>
<evidence type="ECO:0000313" key="3">
    <source>
        <dbReference type="Proteomes" id="UP000179807"/>
    </source>
</evidence>
<dbReference type="EMBL" id="MLAK01001097">
    <property type="protein sequence ID" value="OHS97741.1"/>
    <property type="molecule type" value="Genomic_DNA"/>
</dbReference>
<evidence type="ECO:0000313" key="2">
    <source>
        <dbReference type="EMBL" id="OHS97741.1"/>
    </source>
</evidence>
<comment type="caution">
    <text evidence="2">The sequence shown here is derived from an EMBL/GenBank/DDBJ whole genome shotgun (WGS) entry which is preliminary data.</text>
</comment>
<dbReference type="AlphaFoldDB" id="A0A1J4JJK1"/>
<dbReference type="RefSeq" id="XP_068350878.1">
    <property type="nucleotide sequence ID" value="XM_068510574.1"/>
</dbReference>
<sequence length="289" mass="33452">MFFDSIEEQQEMLKSSDKLIHEQINELQTEIAELESKIRIIELQITQTNTDLEDVYNRYLKLSMQECENSLNELIFGPQQSLYHQSYEEIKTQMERINNNMKRNKNIINKTTENAKKTERYISRLDQIVIAMNEQNNSTLELIATYRTTSFQNSIQRISSSKEVNIFSKFSKKLENEISKKQKKVSELRTETDRLNLAKEKTLKNLNHLSTAINSLSECISIASKSKPLLKLETVHNQIADIEPASQRKHKMPVGNVLVLAPINALTRQMRGTRGVAHFFGPGNSKMRF</sequence>
<keyword evidence="1" id="KW-0175">Coiled coil</keyword>
<accession>A0A1J4JJK1</accession>
<feature type="coiled-coil region" evidence="1">
    <location>
        <begin position="17"/>
        <end position="51"/>
    </location>
</feature>
<reference evidence="2" key="1">
    <citation type="submission" date="2016-10" db="EMBL/GenBank/DDBJ databases">
        <authorList>
            <person name="Benchimol M."/>
            <person name="Almeida L.G."/>
            <person name="Vasconcelos A.T."/>
            <person name="Perreira-Neves A."/>
            <person name="Rosa I.A."/>
            <person name="Tasca T."/>
            <person name="Bogo M.R."/>
            <person name="de Souza W."/>
        </authorList>
    </citation>
    <scope>NUCLEOTIDE SEQUENCE [LARGE SCALE GENOMIC DNA]</scope>
    <source>
        <strain evidence="2">K</strain>
    </source>
</reference>
<name>A0A1J4JJK1_9EUKA</name>
<feature type="coiled-coil region" evidence="1">
    <location>
        <begin position="87"/>
        <end position="114"/>
    </location>
</feature>
<dbReference type="GeneID" id="94845278"/>
<evidence type="ECO:0000256" key="1">
    <source>
        <dbReference type="SAM" id="Coils"/>
    </source>
</evidence>